<dbReference type="GO" id="GO:0000981">
    <property type="term" value="F:DNA-binding transcription factor activity, RNA polymerase II-specific"/>
    <property type="evidence" value="ECO:0007669"/>
    <property type="project" value="InterPro"/>
</dbReference>
<dbReference type="EMBL" id="JAAABM010000026">
    <property type="protein sequence ID" value="KAF7670958.1"/>
    <property type="molecule type" value="Genomic_DNA"/>
</dbReference>
<evidence type="ECO:0000256" key="5">
    <source>
        <dbReference type="SAM" id="MobiDB-lite"/>
    </source>
</evidence>
<feature type="compositionally biased region" description="Basic and acidic residues" evidence="5">
    <location>
        <begin position="1704"/>
        <end position="1714"/>
    </location>
</feature>
<name>A0A8H7AWH0_9PLEO</name>
<keyword evidence="4" id="KW-0539">Nucleus</keyword>
<dbReference type="CDD" id="cd00067">
    <property type="entry name" value="GAL4"/>
    <property type="match status" value="1"/>
</dbReference>
<keyword evidence="3" id="KW-0813">Transport</keyword>
<dbReference type="GO" id="GO:0017056">
    <property type="term" value="F:structural constituent of nuclear pore"/>
    <property type="evidence" value="ECO:0007669"/>
    <property type="project" value="TreeGrafter"/>
</dbReference>
<dbReference type="Pfam" id="PF11894">
    <property type="entry name" value="Nup192"/>
    <property type="match status" value="1"/>
</dbReference>
<protein>
    <recommendedName>
        <fullName evidence="8">Nucleoporin</fullName>
    </recommendedName>
</protein>
<dbReference type="GO" id="GO:0044611">
    <property type="term" value="C:nuclear pore inner ring"/>
    <property type="evidence" value="ECO:0007669"/>
    <property type="project" value="TreeGrafter"/>
</dbReference>
<dbReference type="InterPro" id="IPR021827">
    <property type="entry name" value="Nup186/Nup192/Nup205"/>
</dbReference>
<sequence length="1999" mass="224453">MAEEDSLAALQGLHRDLCAHIDLQLPVLERLLLNLEAHLDELKTLLDKKPKNDASRQALSSGKIKIDDNEYEVNDDFKQQTLELADALNLDELDAAALFLGAESEAQELDRSQLQTAVIRFHRRREYVLLCVRILIKTALDNGDSEVEGLPVLQEAAQMIVGVYGTTNLMNAYGFWTKCLTSMEAVEKWLQSIAERVQSTQVVGQVPLPGFVEIMDYQRQSLTRQHENLAAICTHMIKPGYVNLDNYKALLTRAKSLDRHDLITIHYVPIILRLTSWVASESNNVMLREARALHDSLMAGRESDNWALRNLHSATLTWWLAEYSGRYMDPNTQDAALQGINFEDEANARSEIFLKALNDGAFHFMLSVSQDVRPTRWYDPQKTSMLSTLLQDTTVLSRDSAQPEEFFKELLMEQLQTFVDSFITHMPDTLRKLKAEEDDQRRRLQLHFQRSTGEYPLHLERFMVIVAYAFDGSPDAAEDFWSDKESNLYGFLQWAAKRQPTPRIAMFCEMLRAIGSGEANAEAAHRFLLEEGASASGKIRRTSSLSYTTIFNELREFENDIHEPKKTIQSSVYAPTNPIDQIVEPESATMLESYLRLIAHICRQSASARMWILDLKEYHFAGICFGLCTDKVESGLRAAAYDALSALLVGKDATRADAMWSLLDEWTVNGFYTGSRQNNALSATPRDDLWPTLADGYDESIALVRFLHSLVEPYPENEGLNDSLPFPESLGSSRRMPGIEGYIDFVMQQVFAERSLEVNEPLQRSVMRWTCLRFMVTCLSTFNENLVVFANKSSIPVDEVIDPTSLAVYVALHPFARVMEWLFNDKVLKALFAASHHDVTEVDAAPSDSPLIQSLMLSIEVMDLVMKLQATYLDIVKPVLKQQTSFHHSPVSNLSLASFEDAILNNLQIIVDLGLYCGTGHEALTIASLQLLEKMASSRKLAVSPAGFGQRSGRSKIVGILEKDNEAERIGRSLSGLMRFSAEELEAGEEASGYIVKLRVLDFLNSCLAAVSLRPTIAHILLGFSCGTNIVRIAEDSLWSNGQALFHSILLLGVQYPDNDGEQFIAWRSALKTRCWDVMQKLWRSPLTSAIIMEELRDNELLFIEAPQLTPITLDIPWEGMSLAQGLEVAPSDYSPFFSGPPALALQSFLQRRAAFLDYESRELRLTVKESMPTMKSRIQSVLLGTTIRPGEDATLNPNIFDLFDFIELTYPERALPDQHAFFEGVNLTSCQEDKEGSNLYSLPLLEQVIRLKMKYWRKANMIQDEEKEELLLQEAELLMAIFLDWNRRTQLLRYHKDILQSWVQVVMVAVHSCDFENGARSSFIMQTLQVILPKLEQSYTSDIFTALQLASLAESLVQKVDFESTAFDKTGDFANDRLSQLFRAALVGIYSPVSTAELREYCYQICFRYIHGTFNKATPNSLLGRHTLGAIKNCGTNMLEVICDDAYSGQGTCKVSALLLLNAFVAAATRQSSKYILDSFVSLNFVGVLVDNIKHIPEELRAAAAPQVSVLLSYYDASLALLLRVCQSRLGAAHVLNAGLFPAIRDSQIFSVDPDIGLEFDDPNALRKYYELMLAVLRVINAAVIARGRQNDQTVFQAREFLKDNRHSMVSIFKRSVNVGVGMGEELQQDIVDLVDCWTVLVDVTGFLQYEDQSSLKKCDKKLPACGQCIKAGRGCSGYRSTVDLMFLDESVRVVTQNQTHVSPRDAHPDTPRNRSRPRGQLAKRLVADFPLKLTGFIMYQPLNDLGVNFFMTNFIVDDPAMSLLDYLPDFYAKTAHSDPALPQICAAVGLVGLVNKSHNRDMLSAATHNYGAAIRAINNALPCANTAVQDCTVASIYLAAMFEALVLPRRAGMDNASIHLAGAVSVAHLILQQEKQTDVTIKLCNTLIKTVIMDCWIQGVPLSRNIVDFQRLVEKKAERVLVDDSFLNIILSLLQFKEEYRAADEVDPMVVVQSALALDANLDEYARDLAQEAPFENRQLPDAEHSHLAHKGYFHCK</sequence>
<dbReference type="Proteomes" id="UP000596902">
    <property type="component" value="Unassembled WGS sequence"/>
</dbReference>
<organism evidence="6 7">
    <name type="scientific">Alternaria burnsii</name>
    <dbReference type="NCBI Taxonomy" id="1187904"/>
    <lineage>
        <taxon>Eukaryota</taxon>
        <taxon>Fungi</taxon>
        <taxon>Dikarya</taxon>
        <taxon>Ascomycota</taxon>
        <taxon>Pezizomycotina</taxon>
        <taxon>Dothideomycetes</taxon>
        <taxon>Pleosporomycetidae</taxon>
        <taxon>Pleosporales</taxon>
        <taxon>Pleosporineae</taxon>
        <taxon>Pleosporaceae</taxon>
        <taxon>Alternaria</taxon>
        <taxon>Alternaria sect. Alternaria</taxon>
    </lineage>
</organism>
<reference evidence="6" key="1">
    <citation type="submission" date="2020-01" db="EMBL/GenBank/DDBJ databases">
        <authorList>
            <person name="Feng Z.H.Z."/>
        </authorList>
    </citation>
    <scope>NUCLEOTIDE SEQUENCE</scope>
    <source>
        <strain evidence="6">CBS107.38</strain>
    </source>
</reference>
<dbReference type="GO" id="GO:0008270">
    <property type="term" value="F:zinc ion binding"/>
    <property type="evidence" value="ECO:0007669"/>
    <property type="project" value="InterPro"/>
</dbReference>
<dbReference type="PANTHER" id="PTHR31344:SF0">
    <property type="entry name" value="NUCLEAR PORE COMPLEX PROTEIN NUP205"/>
    <property type="match status" value="1"/>
</dbReference>
<feature type="region of interest" description="Disordered" evidence="5">
    <location>
        <begin position="1698"/>
        <end position="1721"/>
    </location>
</feature>
<evidence type="ECO:0000256" key="4">
    <source>
        <dbReference type="ARBA" id="ARBA00023242"/>
    </source>
</evidence>
<keyword evidence="7" id="KW-1185">Reference proteome</keyword>
<evidence type="ECO:0008006" key="8">
    <source>
        <dbReference type="Google" id="ProtNLM"/>
    </source>
</evidence>
<evidence type="ECO:0000313" key="6">
    <source>
        <dbReference type="EMBL" id="KAF7670958.1"/>
    </source>
</evidence>
<evidence type="ECO:0000313" key="7">
    <source>
        <dbReference type="Proteomes" id="UP000596902"/>
    </source>
</evidence>
<dbReference type="InterPro" id="IPR001138">
    <property type="entry name" value="Zn2Cys6_DnaBD"/>
</dbReference>
<comment type="subcellular location">
    <subcellularLocation>
        <location evidence="1">Nucleus</location>
    </subcellularLocation>
</comment>
<dbReference type="RefSeq" id="XP_038781340.1">
    <property type="nucleotide sequence ID" value="XM_038935969.1"/>
</dbReference>
<evidence type="ECO:0000256" key="1">
    <source>
        <dbReference type="ARBA" id="ARBA00004123"/>
    </source>
</evidence>
<dbReference type="PANTHER" id="PTHR31344">
    <property type="entry name" value="NUCLEAR PORE COMPLEX PROTEIN NUP205"/>
    <property type="match status" value="1"/>
</dbReference>
<comment type="similarity">
    <text evidence="2">Belongs to the NUP186/NUP192/NUP205 family.</text>
</comment>
<evidence type="ECO:0000256" key="3">
    <source>
        <dbReference type="ARBA" id="ARBA00022448"/>
    </source>
</evidence>
<accession>A0A8H7AWH0</accession>
<dbReference type="GeneID" id="62209147"/>
<evidence type="ECO:0000256" key="2">
    <source>
        <dbReference type="ARBA" id="ARBA00005892"/>
    </source>
</evidence>
<dbReference type="GO" id="GO:0006999">
    <property type="term" value="P:nuclear pore organization"/>
    <property type="evidence" value="ECO:0007669"/>
    <property type="project" value="TreeGrafter"/>
</dbReference>
<reference evidence="6" key="2">
    <citation type="submission" date="2020-08" db="EMBL/GenBank/DDBJ databases">
        <title>Draft Genome Sequence of Cumin Blight Pathogen Alternaria burnsii.</title>
        <authorList>
            <person name="Feng Z."/>
        </authorList>
    </citation>
    <scope>NUCLEOTIDE SEQUENCE</scope>
    <source>
        <strain evidence="6">CBS107.38</strain>
    </source>
</reference>
<gene>
    <name evidence="6" type="ORF">GT037_010922</name>
</gene>
<proteinExistence type="inferred from homology"/>
<comment type="caution">
    <text evidence="6">The sequence shown here is derived from an EMBL/GenBank/DDBJ whole genome shotgun (WGS) entry which is preliminary data.</text>
</comment>